<dbReference type="Proteomes" id="UP000587608">
    <property type="component" value="Unassembled WGS sequence"/>
</dbReference>
<organism evidence="1 2">
    <name type="scientific">Streptomyces griseoaurantiacus</name>
    <dbReference type="NCBI Taxonomy" id="68213"/>
    <lineage>
        <taxon>Bacteria</taxon>
        <taxon>Bacillati</taxon>
        <taxon>Actinomycetota</taxon>
        <taxon>Actinomycetes</taxon>
        <taxon>Kitasatosporales</taxon>
        <taxon>Streptomycetaceae</taxon>
        <taxon>Streptomyces</taxon>
        <taxon>Streptomyces aurantiacus group</taxon>
    </lineage>
</organism>
<name>A0A7W2DSJ5_9ACTN</name>
<dbReference type="Pfam" id="PF04883">
    <property type="entry name" value="HK97-gp10_like"/>
    <property type="match status" value="1"/>
</dbReference>
<accession>A0A7W2DSJ5</accession>
<dbReference type="EMBL" id="JACERG010000010">
    <property type="protein sequence ID" value="MBA5222224.1"/>
    <property type="molecule type" value="Genomic_DNA"/>
</dbReference>
<evidence type="ECO:0000313" key="1">
    <source>
        <dbReference type="EMBL" id="MBA5222224.1"/>
    </source>
</evidence>
<gene>
    <name evidence="1" type="ORF">H1X69_12435</name>
</gene>
<proteinExistence type="predicted"/>
<dbReference type="RefSeq" id="WP_191852813.1">
    <property type="nucleotide sequence ID" value="NZ_JACERG010000010.1"/>
</dbReference>
<protein>
    <submittedName>
        <fullName evidence="1">HK97 gp10 family phage protein</fullName>
    </submittedName>
</protein>
<sequence>MRIRFAIDPSWQQHLEPAEDQALEKLGGDILSDMKRTVPVRTGRLKASLDAETHNGVLRVGSRDVDYSVDVELGTSEQPAEPYMRPALYRQRSL</sequence>
<dbReference type="InterPro" id="IPR010064">
    <property type="entry name" value="HK97-gp10_tail"/>
</dbReference>
<dbReference type="AlphaFoldDB" id="A0A7W2DSJ5"/>
<comment type="caution">
    <text evidence="1">The sequence shown here is derived from an EMBL/GenBank/DDBJ whole genome shotgun (WGS) entry which is preliminary data.</text>
</comment>
<evidence type="ECO:0000313" key="2">
    <source>
        <dbReference type="Proteomes" id="UP000587608"/>
    </source>
</evidence>
<reference evidence="1 2" key="1">
    <citation type="submission" date="2020-07" db="EMBL/GenBank/DDBJ databases">
        <title>Differential regulation of undecylprodigiosin biosynthesis in the yeast-scavenging Streptomyces strain MBK6.</title>
        <authorList>
            <person name="Baral B."/>
            <person name="Siitonen V."/>
            <person name="Laughlin M."/>
            <person name="Yamada K."/>
            <person name="Ilomaeki M."/>
            <person name="Metsae-Ketelae M."/>
            <person name="Niemi J."/>
        </authorList>
    </citation>
    <scope>NUCLEOTIDE SEQUENCE [LARGE SCALE GENOMIC DNA]</scope>
    <source>
        <strain evidence="1 2">MBK6</strain>
    </source>
</reference>